<protein>
    <recommendedName>
        <fullName evidence="1">VWFA domain-containing protein</fullName>
    </recommendedName>
</protein>
<dbReference type="SUPFAM" id="SSF53850">
    <property type="entry name" value="Periplasmic binding protein-like II"/>
    <property type="match status" value="1"/>
</dbReference>
<dbReference type="InterPro" id="IPR051266">
    <property type="entry name" value="CLCR"/>
</dbReference>
<comment type="caution">
    <text evidence="2">The sequence shown here is derived from an EMBL/GenBank/DDBJ whole genome shotgun (WGS) entry which is preliminary data.</text>
</comment>
<evidence type="ECO:0000313" key="2">
    <source>
        <dbReference type="EMBL" id="PXF32762.1"/>
    </source>
</evidence>
<dbReference type="PANTHER" id="PTHR10579:SF43">
    <property type="entry name" value="ZINC FINGER (C3HC4-TYPE RING FINGER) FAMILY PROTEIN"/>
    <property type="match status" value="1"/>
</dbReference>
<dbReference type="PROSITE" id="PS50234">
    <property type="entry name" value="VWFA"/>
    <property type="match status" value="1"/>
</dbReference>
<feature type="domain" description="VWFA" evidence="1">
    <location>
        <begin position="321"/>
        <end position="513"/>
    </location>
</feature>
<dbReference type="Gene3D" id="3.40.50.410">
    <property type="entry name" value="von Willebrand factor, type A domain"/>
    <property type="match status" value="1"/>
</dbReference>
<dbReference type="EMBL" id="LAPT01000009">
    <property type="protein sequence ID" value="PXF32762.1"/>
    <property type="molecule type" value="Genomic_DNA"/>
</dbReference>
<dbReference type="Pfam" id="PF00092">
    <property type="entry name" value="VWA"/>
    <property type="match status" value="1"/>
</dbReference>
<sequence length="513" mass="57470">MISLFVLLLLTACNKQDTEVMHVLAGSELKDLEPYLEQIRDATGVQLAFDYIGTLDGADRLMHDSRYDLAWFSHGKYIALTQEQAKSRLIVAQEKIMLSPVVMGIKRSVAARLGWDDKTPVTWRQMAEQASAGKLDFMMTDATASNSGFSALFGLLAAFSPNPAQPDFANVDQTLLQAFFKGNTGRSGSSGWLADRYVQEQQHFDGLVNYESVLLSLNQSGELQEPLLLLYPQEGIVTADYPLMLLKADKREAYNRLVTYLTSEAFQALIQEKTFRRPVNRKVKLASEFRSGLIELPFPGTLETVDQALFMFLDQNRVPSSSLFVLDVSGSMAGERIAQLRAAVTNLTGVDTTLSGKFARFRAREQLTLIPFSNQVRDEHSFAIHDVRQDSGDMMAIRNTVAGLEAQGGTAIYDALLRAYQDIDEQYRQDPQRYYTIVLMTDGQNNQGVDFTAWRSWWQSAPAYLKRVRVFPILFGSASNDEMEAIASTTGGRTFDARKQDLVQVFKAIRGYQ</sequence>
<dbReference type="Proteomes" id="UP000248090">
    <property type="component" value="Unassembled WGS sequence"/>
</dbReference>
<dbReference type="PANTHER" id="PTHR10579">
    <property type="entry name" value="CALCIUM-ACTIVATED CHLORIDE CHANNEL REGULATOR"/>
    <property type="match status" value="1"/>
</dbReference>
<keyword evidence="3" id="KW-1185">Reference proteome</keyword>
<gene>
    <name evidence="2" type="ORF">WH50_02900</name>
</gene>
<dbReference type="SUPFAM" id="SSF53300">
    <property type="entry name" value="vWA-like"/>
    <property type="match status" value="1"/>
</dbReference>
<dbReference type="InterPro" id="IPR002035">
    <property type="entry name" value="VWF_A"/>
</dbReference>
<accession>A0ABX5M2L8</accession>
<proteinExistence type="predicted"/>
<reference evidence="2 3" key="1">
    <citation type="submission" date="2015-03" db="EMBL/GenBank/DDBJ databases">
        <authorList>
            <person name="Krishnan R."/>
            <person name="Midha S."/>
            <person name="Patil P.B."/>
            <person name="Rameshkumar N."/>
        </authorList>
    </citation>
    <scope>NUCLEOTIDE SEQUENCE [LARGE SCALE GENOMIC DNA]</scope>
    <source>
        <strain evidence="2 3">L1E11</strain>
    </source>
</reference>
<dbReference type="SMART" id="SM00327">
    <property type="entry name" value="VWA"/>
    <property type="match status" value="1"/>
</dbReference>
<dbReference type="CDD" id="cd00198">
    <property type="entry name" value="vWFA"/>
    <property type="match status" value="1"/>
</dbReference>
<organism evidence="2 3">
    <name type="scientific">Pokkaliibacter plantistimulans</name>
    <dbReference type="NCBI Taxonomy" id="1635171"/>
    <lineage>
        <taxon>Bacteria</taxon>
        <taxon>Pseudomonadati</taxon>
        <taxon>Pseudomonadota</taxon>
        <taxon>Gammaproteobacteria</taxon>
        <taxon>Oceanospirillales</taxon>
        <taxon>Balneatrichaceae</taxon>
        <taxon>Pokkaliibacter</taxon>
    </lineage>
</organism>
<name>A0ABX5M2L8_9GAMM</name>
<dbReference type="Gene3D" id="3.40.190.10">
    <property type="entry name" value="Periplasmic binding protein-like II"/>
    <property type="match status" value="2"/>
</dbReference>
<evidence type="ECO:0000313" key="3">
    <source>
        <dbReference type="Proteomes" id="UP000248090"/>
    </source>
</evidence>
<dbReference type="InterPro" id="IPR036465">
    <property type="entry name" value="vWFA_dom_sf"/>
</dbReference>
<evidence type="ECO:0000259" key="1">
    <source>
        <dbReference type="PROSITE" id="PS50234"/>
    </source>
</evidence>
<dbReference type="Pfam" id="PF13531">
    <property type="entry name" value="SBP_bac_11"/>
    <property type="match status" value="1"/>
</dbReference>